<comment type="caution">
    <text evidence="1">The sequence shown here is derived from an EMBL/GenBank/DDBJ whole genome shotgun (WGS) entry which is preliminary data.</text>
</comment>
<evidence type="ECO:0000313" key="2">
    <source>
        <dbReference type="Proteomes" id="UP001172386"/>
    </source>
</evidence>
<proteinExistence type="predicted"/>
<dbReference type="EMBL" id="JAPDRQ010000132">
    <property type="protein sequence ID" value="KAJ9654093.1"/>
    <property type="molecule type" value="Genomic_DNA"/>
</dbReference>
<dbReference type="Proteomes" id="UP001172386">
    <property type="component" value="Unassembled WGS sequence"/>
</dbReference>
<keyword evidence="2" id="KW-1185">Reference proteome</keyword>
<name>A0ACC3A1S9_9EURO</name>
<accession>A0ACC3A1S9</accession>
<protein>
    <submittedName>
        <fullName evidence="1">Uncharacterized protein</fullName>
    </submittedName>
</protein>
<organism evidence="1 2">
    <name type="scientific">Neophaeococcomyces mojaviensis</name>
    <dbReference type="NCBI Taxonomy" id="3383035"/>
    <lineage>
        <taxon>Eukaryota</taxon>
        <taxon>Fungi</taxon>
        <taxon>Dikarya</taxon>
        <taxon>Ascomycota</taxon>
        <taxon>Pezizomycotina</taxon>
        <taxon>Eurotiomycetes</taxon>
        <taxon>Chaetothyriomycetidae</taxon>
        <taxon>Chaetothyriales</taxon>
        <taxon>Chaetothyriales incertae sedis</taxon>
        <taxon>Neophaeococcomyces</taxon>
    </lineage>
</organism>
<gene>
    <name evidence="1" type="ORF">H2198_006832</name>
</gene>
<reference evidence="1" key="1">
    <citation type="submission" date="2022-10" db="EMBL/GenBank/DDBJ databases">
        <title>Culturing micro-colonial fungi from biological soil crusts in the Mojave desert and describing Neophaeococcomyces mojavensis, and introducing the new genera and species Taxawa tesnikishii.</title>
        <authorList>
            <person name="Kurbessoian T."/>
            <person name="Stajich J.E."/>
        </authorList>
    </citation>
    <scope>NUCLEOTIDE SEQUENCE</scope>
    <source>
        <strain evidence="1">JES_112</strain>
    </source>
</reference>
<sequence length="498" mass="56962">MPPARRAPATSRSRARTGCVTCKYRHVRCGEQRPSCSQCVRSRRRCEGYPPTASPTTALDSLTNDAERRAFLFFKTRTVYKIFGHHDAAEWLSILLHFGYTEEPIKHAIVAVASLHESMEPINKSVTLSRARTTEGAHIVALKHYNDAIKHLREVALTMSTKPDVTMVLCLLFMCFEQLRSGDAACFIHMMAGLRSVYYWRCNTKSYVNFSSFPRPTSDFINEKITPILQRLRVQFALCMDQRHTSSVVGTSPCLPAPSIPNSYRTFSAARIDYDRTMNYVFSTLNRQHTLGSTILSNELLSTLDSWKRALDCSKIVQGDTNLQVCTRKLLELYYHVSIIVTSTLHADNELVFDAHDDRFQQIVDLAEGIIQVWTPDSQQYRMLFSFDLGLASPVFLVASRCRRSSLRRRALQIMFHSLTYRGAWRDQYSGLCAQRIIDIEEQGLSWFDIDPYVPESQRIRKVSADLDEENGRIVMQYIYSPFTAHSQICTTVIQIND</sequence>
<evidence type="ECO:0000313" key="1">
    <source>
        <dbReference type="EMBL" id="KAJ9654093.1"/>
    </source>
</evidence>